<dbReference type="AlphaFoldDB" id="A0A5C6RRQ1"/>
<dbReference type="OrthoDB" id="3684942at2"/>
<evidence type="ECO:0000313" key="4">
    <source>
        <dbReference type="Proteomes" id="UP000321721"/>
    </source>
</evidence>
<feature type="domain" description="PaaD zinc beta ribbon" evidence="2">
    <location>
        <begin position="127"/>
        <end position="168"/>
    </location>
</feature>
<dbReference type="SUPFAM" id="SSF117916">
    <property type="entry name" value="Fe-S cluster assembly (FSCA) domain-like"/>
    <property type="match status" value="1"/>
</dbReference>
<name>A0A5C6RRQ1_9FLAO</name>
<dbReference type="PANTHER" id="PTHR42831:SF3">
    <property type="entry name" value="1,2-PHENYLACETYL-COA EPOXIDASE, SUBUNIT D-RELATED"/>
    <property type="match status" value="1"/>
</dbReference>
<dbReference type="InterPro" id="IPR002744">
    <property type="entry name" value="MIP18-like"/>
</dbReference>
<feature type="domain" description="MIP18 family-like" evidence="1">
    <location>
        <begin position="12"/>
        <end position="74"/>
    </location>
</feature>
<organism evidence="3 4">
    <name type="scientific">Vicingus serpentipes</name>
    <dbReference type="NCBI Taxonomy" id="1926625"/>
    <lineage>
        <taxon>Bacteria</taxon>
        <taxon>Pseudomonadati</taxon>
        <taxon>Bacteroidota</taxon>
        <taxon>Flavobacteriia</taxon>
        <taxon>Flavobacteriales</taxon>
        <taxon>Vicingaceae</taxon>
        <taxon>Vicingus</taxon>
    </lineage>
</organism>
<evidence type="ECO:0000259" key="1">
    <source>
        <dbReference type="Pfam" id="PF01883"/>
    </source>
</evidence>
<sequence>MVNEDYTIRYTKNQVWEFLKEIPDPEIPVITIEELGVLRDVEITPTTIIVTITPTYTGCPAMKMFEDDIVSTLKEKGIDNVQIKMVYSPAWTTDWMTKEAKEKLREYGIAPPIDGTADKGVLFANGPKVVVCPRCKSKNTSLKSQFGSTACKALYTCDECLEPFDYFKCI</sequence>
<dbReference type="Gene3D" id="3.30.300.130">
    <property type="entry name" value="Fe-S cluster assembly (FSCA)"/>
    <property type="match status" value="1"/>
</dbReference>
<dbReference type="RefSeq" id="WP_147099821.1">
    <property type="nucleotide sequence ID" value="NZ_VOOS01000003.1"/>
</dbReference>
<dbReference type="EMBL" id="VOOS01000003">
    <property type="protein sequence ID" value="TXB65086.1"/>
    <property type="molecule type" value="Genomic_DNA"/>
</dbReference>
<reference evidence="3 4" key="1">
    <citation type="submission" date="2019-08" db="EMBL/GenBank/DDBJ databases">
        <title>Genome of Vicingus serpentipes NCIMB 15042.</title>
        <authorList>
            <person name="Bowman J.P."/>
        </authorList>
    </citation>
    <scope>NUCLEOTIDE SEQUENCE [LARGE SCALE GENOMIC DNA]</scope>
    <source>
        <strain evidence="3 4">NCIMB 15042</strain>
    </source>
</reference>
<comment type="caution">
    <text evidence="3">The sequence shown here is derived from an EMBL/GenBank/DDBJ whole genome shotgun (WGS) entry which is preliminary data.</text>
</comment>
<dbReference type="Pfam" id="PF01883">
    <property type="entry name" value="FeS_assembly_P"/>
    <property type="match status" value="1"/>
</dbReference>
<dbReference type="InterPro" id="IPR056572">
    <property type="entry name" value="Zn_ribbon_PaaD"/>
</dbReference>
<proteinExistence type="predicted"/>
<protein>
    <submittedName>
        <fullName evidence="3">Phenylacetate-CoA oxygenase subunit PaaJ</fullName>
    </submittedName>
</protein>
<dbReference type="InterPro" id="IPR034904">
    <property type="entry name" value="FSCA_dom_sf"/>
</dbReference>
<evidence type="ECO:0000259" key="2">
    <source>
        <dbReference type="Pfam" id="PF23451"/>
    </source>
</evidence>
<dbReference type="Proteomes" id="UP000321721">
    <property type="component" value="Unassembled WGS sequence"/>
</dbReference>
<dbReference type="Pfam" id="PF23451">
    <property type="entry name" value="Zn_ribbon_PaaD"/>
    <property type="match status" value="1"/>
</dbReference>
<dbReference type="NCBIfam" id="TIGR02159">
    <property type="entry name" value="PA_CoA_Oxy4"/>
    <property type="match status" value="1"/>
</dbReference>
<accession>A0A5C6RRQ1</accession>
<dbReference type="InterPro" id="IPR052339">
    <property type="entry name" value="Fe-S_Maturation_MIP18"/>
</dbReference>
<dbReference type="InterPro" id="IPR011883">
    <property type="entry name" value="PaaD-like"/>
</dbReference>
<evidence type="ECO:0000313" key="3">
    <source>
        <dbReference type="EMBL" id="TXB65086.1"/>
    </source>
</evidence>
<keyword evidence="4" id="KW-1185">Reference proteome</keyword>
<dbReference type="PANTHER" id="PTHR42831">
    <property type="entry name" value="FE-S PROTEIN MATURATION AUXILIARY FACTOR YITW"/>
    <property type="match status" value="1"/>
</dbReference>
<gene>
    <name evidence="3" type="primary">paaJ</name>
    <name evidence="3" type="ORF">FRY74_06530</name>
</gene>